<dbReference type="Proteomes" id="UP001046870">
    <property type="component" value="Chromosome 1"/>
</dbReference>
<dbReference type="PANTHER" id="PTHR12015:SF210">
    <property type="entry name" value="C-X-C MOTIF CHEMOKINE 9"/>
    <property type="match status" value="1"/>
</dbReference>
<dbReference type="GO" id="GO:0008009">
    <property type="term" value="F:chemokine activity"/>
    <property type="evidence" value="ECO:0007669"/>
    <property type="project" value="InterPro"/>
</dbReference>
<dbReference type="EMBL" id="JAFDVH010000001">
    <property type="protein sequence ID" value="KAG7492794.1"/>
    <property type="molecule type" value="Genomic_DNA"/>
</dbReference>
<evidence type="ECO:0000313" key="5">
    <source>
        <dbReference type="Proteomes" id="UP001046870"/>
    </source>
</evidence>
<feature type="chain" id="PRO_5038978806" description="Chemokine interleukin-8-like domain-containing protein" evidence="2">
    <location>
        <begin position="24"/>
        <end position="114"/>
    </location>
</feature>
<protein>
    <recommendedName>
        <fullName evidence="3">Chemokine interleukin-8-like domain-containing protein</fullName>
    </recommendedName>
</protein>
<name>A0A9D3QKM6_MEGAT</name>
<dbReference type="InterPro" id="IPR036048">
    <property type="entry name" value="Interleukin_8-like_sf"/>
</dbReference>
<reference evidence="4" key="1">
    <citation type="submission" date="2021-01" db="EMBL/GenBank/DDBJ databases">
        <authorList>
            <person name="Zahm M."/>
            <person name="Roques C."/>
            <person name="Cabau C."/>
            <person name="Klopp C."/>
            <person name="Donnadieu C."/>
            <person name="Jouanno E."/>
            <person name="Lampietro C."/>
            <person name="Louis A."/>
            <person name="Herpin A."/>
            <person name="Echchiki A."/>
            <person name="Berthelot C."/>
            <person name="Parey E."/>
            <person name="Roest-Crollius H."/>
            <person name="Braasch I."/>
            <person name="Postlethwait J."/>
            <person name="Bobe J."/>
            <person name="Montfort J."/>
            <person name="Bouchez O."/>
            <person name="Begum T."/>
            <person name="Mejri S."/>
            <person name="Adams A."/>
            <person name="Chen W.-J."/>
            <person name="Guiguen Y."/>
        </authorList>
    </citation>
    <scope>NUCLEOTIDE SEQUENCE</scope>
    <source>
        <strain evidence="4">YG-15Mar2019-1</strain>
        <tissue evidence="4">Brain</tissue>
    </source>
</reference>
<comment type="caution">
    <text evidence="4">The sequence shown here is derived from an EMBL/GenBank/DDBJ whole genome shotgun (WGS) entry which is preliminary data.</text>
</comment>
<dbReference type="SUPFAM" id="SSF54117">
    <property type="entry name" value="Interleukin 8-like chemokines"/>
    <property type="match status" value="1"/>
</dbReference>
<dbReference type="Pfam" id="PF00048">
    <property type="entry name" value="IL8"/>
    <property type="match status" value="1"/>
</dbReference>
<evidence type="ECO:0000256" key="1">
    <source>
        <dbReference type="ARBA" id="ARBA00022514"/>
    </source>
</evidence>
<evidence type="ECO:0000256" key="2">
    <source>
        <dbReference type="SAM" id="SignalP"/>
    </source>
</evidence>
<keyword evidence="1" id="KW-0202">Cytokine</keyword>
<accession>A0A9D3QKM6</accession>
<dbReference type="PANTHER" id="PTHR12015">
    <property type="entry name" value="SMALL INDUCIBLE CYTOKINE A"/>
    <property type="match status" value="1"/>
</dbReference>
<dbReference type="GO" id="GO:0006955">
    <property type="term" value="P:immune response"/>
    <property type="evidence" value="ECO:0007669"/>
    <property type="project" value="InterPro"/>
</dbReference>
<dbReference type="InterPro" id="IPR039809">
    <property type="entry name" value="Chemokine_b/g/d"/>
</dbReference>
<dbReference type="GO" id="GO:0005615">
    <property type="term" value="C:extracellular space"/>
    <property type="evidence" value="ECO:0007669"/>
    <property type="project" value="UniProtKB-KW"/>
</dbReference>
<organism evidence="4 5">
    <name type="scientific">Megalops atlanticus</name>
    <name type="common">Tarpon</name>
    <name type="synonym">Clupea gigantea</name>
    <dbReference type="NCBI Taxonomy" id="7932"/>
    <lineage>
        <taxon>Eukaryota</taxon>
        <taxon>Metazoa</taxon>
        <taxon>Chordata</taxon>
        <taxon>Craniata</taxon>
        <taxon>Vertebrata</taxon>
        <taxon>Euteleostomi</taxon>
        <taxon>Actinopterygii</taxon>
        <taxon>Neopterygii</taxon>
        <taxon>Teleostei</taxon>
        <taxon>Elopiformes</taxon>
        <taxon>Megalopidae</taxon>
        <taxon>Megalops</taxon>
    </lineage>
</organism>
<sequence>MEFTLKSPTFLLAAVICLQLYQAQMGESMHIMLRCACPESNKFIPDALANFTIIEKGAHCPSDEIIVTLQKNNQKVCLSPSERQGQHLLNCWQRINKDESRKAACLRRRRPHKK</sequence>
<evidence type="ECO:0000259" key="3">
    <source>
        <dbReference type="SMART" id="SM00199"/>
    </source>
</evidence>
<evidence type="ECO:0000313" key="4">
    <source>
        <dbReference type="EMBL" id="KAG7492794.1"/>
    </source>
</evidence>
<proteinExistence type="predicted"/>
<feature type="domain" description="Chemokine interleukin-8-like" evidence="3">
    <location>
        <begin position="32"/>
        <end position="92"/>
    </location>
</feature>
<feature type="signal peptide" evidence="2">
    <location>
        <begin position="1"/>
        <end position="23"/>
    </location>
</feature>
<keyword evidence="2" id="KW-0732">Signal</keyword>
<keyword evidence="5" id="KW-1185">Reference proteome</keyword>
<gene>
    <name evidence="4" type="ORF">MATL_G00018450</name>
</gene>
<dbReference type="OrthoDB" id="8460355at2759"/>
<dbReference type="InterPro" id="IPR001811">
    <property type="entry name" value="Chemokine_IL8-like_dom"/>
</dbReference>
<dbReference type="Gene3D" id="2.40.50.40">
    <property type="match status" value="1"/>
</dbReference>
<dbReference type="SMART" id="SM00199">
    <property type="entry name" value="SCY"/>
    <property type="match status" value="1"/>
</dbReference>
<dbReference type="AlphaFoldDB" id="A0A9D3QKM6"/>